<accession>A0A939B490</accession>
<evidence type="ECO:0000256" key="5">
    <source>
        <dbReference type="ARBA" id="ARBA00023163"/>
    </source>
</evidence>
<evidence type="ECO:0000313" key="8">
    <source>
        <dbReference type="EMBL" id="MBM6661211.1"/>
    </source>
</evidence>
<feature type="domain" description="RNA polymerase sigma-70 region 2" evidence="6">
    <location>
        <begin position="28"/>
        <end position="95"/>
    </location>
</feature>
<proteinExistence type="inferred from homology"/>
<evidence type="ECO:0000256" key="1">
    <source>
        <dbReference type="ARBA" id="ARBA00010641"/>
    </source>
</evidence>
<dbReference type="InterPro" id="IPR007627">
    <property type="entry name" value="RNA_pol_sigma70_r2"/>
</dbReference>
<comment type="caution">
    <text evidence="8">The sequence shown here is derived from an EMBL/GenBank/DDBJ whole genome shotgun (WGS) entry which is preliminary data.</text>
</comment>
<name>A0A939B490_9BACT</name>
<dbReference type="InterPro" id="IPR013249">
    <property type="entry name" value="RNA_pol_sigma70_r4_t2"/>
</dbReference>
<dbReference type="Proteomes" id="UP000764045">
    <property type="component" value="Unassembled WGS sequence"/>
</dbReference>
<dbReference type="GO" id="GO:0006352">
    <property type="term" value="P:DNA-templated transcription initiation"/>
    <property type="evidence" value="ECO:0007669"/>
    <property type="project" value="InterPro"/>
</dbReference>
<evidence type="ECO:0000259" key="6">
    <source>
        <dbReference type="Pfam" id="PF04542"/>
    </source>
</evidence>
<comment type="similarity">
    <text evidence="1">Belongs to the sigma-70 factor family. ECF subfamily.</text>
</comment>
<protein>
    <submittedName>
        <fullName evidence="8">Sigma-70 family RNA polymerase sigma factor</fullName>
    </submittedName>
</protein>
<evidence type="ECO:0000256" key="2">
    <source>
        <dbReference type="ARBA" id="ARBA00023015"/>
    </source>
</evidence>
<dbReference type="NCBIfam" id="TIGR02937">
    <property type="entry name" value="sigma70-ECF"/>
    <property type="match status" value="1"/>
</dbReference>
<dbReference type="EMBL" id="JACJJL010000007">
    <property type="protein sequence ID" value="MBM6661211.1"/>
    <property type="molecule type" value="Genomic_DNA"/>
</dbReference>
<dbReference type="RefSeq" id="WP_205108697.1">
    <property type="nucleotide sequence ID" value="NZ_CAWUJD010000001.1"/>
</dbReference>
<evidence type="ECO:0000259" key="7">
    <source>
        <dbReference type="Pfam" id="PF08281"/>
    </source>
</evidence>
<keyword evidence="5" id="KW-0804">Transcription</keyword>
<evidence type="ECO:0000256" key="4">
    <source>
        <dbReference type="ARBA" id="ARBA00023125"/>
    </source>
</evidence>
<dbReference type="PANTHER" id="PTHR43133">
    <property type="entry name" value="RNA POLYMERASE ECF-TYPE SIGMA FACTO"/>
    <property type="match status" value="1"/>
</dbReference>
<dbReference type="InterPro" id="IPR036388">
    <property type="entry name" value="WH-like_DNA-bd_sf"/>
</dbReference>
<keyword evidence="4" id="KW-0238">DNA-binding</keyword>
<dbReference type="CDD" id="cd06171">
    <property type="entry name" value="Sigma70_r4"/>
    <property type="match status" value="1"/>
</dbReference>
<evidence type="ECO:0000313" key="9">
    <source>
        <dbReference type="Proteomes" id="UP000764045"/>
    </source>
</evidence>
<dbReference type="SUPFAM" id="SSF88946">
    <property type="entry name" value="Sigma2 domain of RNA polymerase sigma factors"/>
    <property type="match status" value="1"/>
</dbReference>
<feature type="domain" description="RNA polymerase sigma factor 70 region 4 type 2" evidence="7">
    <location>
        <begin position="133"/>
        <end position="172"/>
    </location>
</feature>
<dbReference type="Pfam" id="PF08281">
    <property type="entry name" value="Sigma70_r4_2"/>
    <property type="match status" value="1"/>
</dbReference>
<keyword evidence="9" id="KW-1185">Reference proteome</keyword>
<dbReference type="GO" id="GO:0016987">
    <property type="term" value="F:sigma factor activity"/>
    <property type="evidence" value="ECO:0007669"/>
    <property type="project" value="UniProtKB-KW"/>
</dbReference>
<keyword evidence="3" id="KW-0731">Sigma factor</keyword>
<dbReference type="PANTHER" id="PTHR43133:SF8">
    <property type="entry name" value="RNA POLYMERASE SIGMA FACTOR HI_1459-RELATED"/>
    <property type="match status" value="1"/>
</dbReference>
<gene>
    <name evidence="8" type="ORF">H6B30_05490</name>
</gene>
<reference evidence="8 9" key="1">
    <citation type="journal article" date="2021" name="Sci. Rep.">
        <title>The distribution of antibiotic resistance genes in chicken gut microbiota commensals.</title>
        <authorList>
            <person name="Juricova H."/>
            <person name="Matiasovicova J."/>
            <person name="Kubasova T."/>
            <person name="Cejkova D."/>
            <person name="Rychlik I."/>
        </authorList>
    </citation>
    <scope>NUCLEOTIDE SEQUENCE [LARGE SCALE GENOMIC DNA]</scope>
    <source>
        <strain evidence="8 9">An819</strain>
    </source>
</reference>
<dbReference type="SUPFAM" id="SSF88659">
    <property type="entry name" value="Sigma3 and sigma4 domains of RNA polymerase sigma factors"/>
    <property type="match status" value="1"/>
</dbReference>
<dbReference type="Pfam" id="PF04542">
    <property type="entry name" value="Sigma70_r2"/>
    <property type="match status" value="1"/>
</dbReference>
<dbReference type="Gene3D" id="1.10.1740.10">
    <property type="match status" value="1"/>
</dbReference>
<evidence type="ECO:0000256" key="3">
    <source>
        <dbReference type="ARBA" id="ARBA00023082"/>
    </source>
</evidence>
<dbReference type="InterPro" id="IPR013324">
    <property type="entry name" value="RNA_pol_sigma_r3/r4-like"/>
</dbReference>
<dbReference type="AlphaFoldDB" id="A0A939B490"/>
<keyword evidence="2" id="KW-0805">Transcription regulation</keyword>
<dbReference type="InterPro" id="IPR014284">
    <property type="entry name" value="RNA_pol_sigma-70_dom"/>
</dbReference>
<dbReference type="InterPro" id="IPR039425">
    <property type="entry name" value="RNA_pol_sigma-70-like"/>
</dbReference>
<dbReference type="Gene3D" id="1.10.10.10">
    <property type="entry name" value="Winged helix-like DNA-binding domain superfamily/Winged helix DNA-binding domain"/>
    <property type="match status" value="1"/>
</dbReference>
<dbReference type="InterPro" id="IPR013325">
    <property type="entry name" value="RNA_pol_sigma_r2"/>
</dbReference>
<sequence>MKKFGSMTDEELALLYVEGDNRAFDELLSRNQTKLFTYIMFVVRDQETANDIFQDTFVKVIMKLQEGKYTDSGKFSFWVTRIAHNVIMDWYRQNKNEHIVEMAEDNDLTNLKSASVMDICREDEIVSEQVHSDVRRMMNALPAPQREVVYMRFYQGLSFKEIADITGVSINTSLGRMRYAIINLRRMAREHDIMLSIGA</sequence>
<dbReference type="GO" id="GO:0003677">
    <property type="term" value="F:DNA binding"/>
    <property type="evidence" value="ECO:0007669"/>
    <property type="project" value="UniProtKB-KW"/>
</dbReference>
<organism evidence="8 9">
    <name type="scientific">Marseilla massiliensis</name>
    <dbReference type="NCBI Taxonomy" id="1841864"/>
    <lineage>
        <taxon>Bacteria</taxon>
        <taxon>Pseudomonadati</taxon>
        <taxon>Bacteroidota</taxon>
        <taxon>Bacteroidia</taxon>
        <taxon>Bacteroidales</taxon>
        <taxon>Prevotellaceae</taxon>
        <taxon>Marseilla</taxon>
    </lineage>
</organism>